<feature type="domain" description="Type II secretion system protein GspE N-terminal" evidence="9">
    <location>
        <begin position="82"/>
        <end position="166"/>
    </location>
</feature>
<feature type="transmembrane region" description="Helical" evidence="8">
    <location>
        <begin position="584"/>
        <end position="604"/>
    </location>
</feature>
<keyword evidence="4 8" id="KW-0812">Transmembrane</keyword>
<sequence length="668" mass="74672">MENPSGLRSVRGGRDLSPRTPLPETERPRLGQILIDAGALSPAAREDALARQARVDARLGDILVADGTIDRPLLHAAIAGQFGAALANLTEEPPDPVLVAMLGADTCLSLGLLPWRRTASDVEIASARPEEFERHRPRLEQLFGPVRMAITGELEIHDAIWRLRPAELVTRAETRVPAVESCRTLAFSPARAHPVTLAAVFVCIVLVFFHPMPALRFLTFWAILTLLANSLLKGAALARHLVRLRAASRDDDLPIVARQPRISLLVPLFRERRIAGRLIARLDRLDYPRELLDILLVVEADDRVTRDTLAGLDLPPHMRCVTVPEGSVKTKPRALNYALDFCRGSIIGVYDAEDAPDPDQLNRVVERFHRRGPDLACVQATLDFYNSRSNWLARCFAVEYAAWFRVVLPGLTGLGLVAPLGGTSLFFRRQVLEDLGGWDAHNVTEDADLGVRLARHGYRTEFILSVTSEEANCRALPWIRQRSRWLKGYMMTWAVHMRRPLKLMAQLGPRRFLGFQMLFLGTISQFLLAPFLWLFWLLPFGMQHPFAPAFGPIIMGGLLVAFLLSEAISIAVGLVAVRGPDHRHLLPWVLTLHFYFPLAALAAYKGLFELLTWPFYWDKTEHGIYPETEPGADAAKTVSAPVERASETGGGRRKAEDRSVLMRRRRRA</sequence>
<dbReference type="GO" id="GO:0016757">
    <property type="term" value="F:glycosyltransferase activity"/>
    <property type="evidence" value="ECO:0007669"/>
    <property type="project" value="UniProtKB-KW"/>
</dbReference>
<dbReference type="Proteomes" id="UP001595632">
    <property type="component" value="Unassembled WGS sequence"/>
</dbReference>
<dbReference type="EC" id="2.4.-.-" evidence="10"/>
<evidence type="ECO:0000256" key="5">
    <source>
        <dbReference type="ARBA" id="ARBA00022989"/>
    </source>
</evidence>
<dbReference type="Pfam" id="PF05157">
    <property type="entry name" value="MshEN"/>
    <property type="match status" value="1"/>
</dbReference>
<evidence type="ECO:0000256" key="3">
    <source>
        <dbReference type="ARBA" id="ARBA00022679"/>
    </source>
</evidence>
<organism evidence="10 11">
    <name type="scientific">Psychromarinibacter halotolerans</name>
    <dbReference type="NCBI Taxonomy" id="1775175"/>
    <lineage>
        <taxon>Bacteria</taxon>
        <taxon>Pseudomonadati</taxon>
        <taxon>Pseudomonadota</taxon>
        <taxon>Alphaproteobacteria</taxon>
        <taxon>Rhodobacterales</taxon>
        <taxon>Paracoccaceae</taxon>
        <taxon>Psychromarinibacter</taxon>
    </lineage>
</organism>
<dbReference type="SUPFAM" id="SSF160246">
    <property type="entry name" value="EspE N-terminal domain-like"/>
    <property type="match status" value="1"/>
</dbReference>
<keyword evidence="11" id="KW-1185">Reference proteome</keyword>
<dbReference type="Gene3D" id="3.90.550.10">
    <property type="entry name" value="Spore Coat Polysaccharide Biosynthesis Protein SpsA, Chain A"/>
    <property type="match status" value="1"/>
</dbReference>
<keyword evidence="6 8" id="KW-0472">Membrane</keyword>
<keyword evidence="3 10" id="KW-0808">Transferase</keyword>
<protein>
    <submittedName>
        <fullName evidence="10">Glycosyltransferase</fullName>
        <ecNumber evidence="10">2.4.-.-</ecNumber>
    </submittedName>
</protein>
<dbReference type="Pfam" id="PF13641">
    <property type="entry name" value="Glyco_tranf_2_3"/>
    <property type="match status" value="1"/>
</dbReference>
<evidence type="ECO:0000256" key="1">
    <source>
        <dbReference type="ARBA" id="ARBA00004141"/>
    </source>
</evidence>
<feature type="transmembrane region" description="Helical" evidence="8">
    <location>
        <begin position="195"/>
        <end position="212"/>
    </location>
</feature>
<dbReference type="InterPro" id="IPR029044">
    <property type="entry name" value="Nucleotide-diphossugar_trans"/>
</dbReference>
<keyword evidence="2 10" id="KW-0328">Glycosyltransferase</keyword>
<comment type="caution">
    <text evidence="10">The sequence shown here is derived from an EMBL/GenBank/DDBJ whole genome shotgun (WGS) entry which is preliminary data.</text>
</comment>
<dbReference type="SUPFAM" id="SSF53448">
    <property type="entry name" value="Nucleotide-diphospho-sugar transferases"/>
    <property type="match status" value="1"/>
</dbReference>
<evidence type="ECO:0000313" key="10">
    <source>
        <dbReference type="EMBL" id="MFC3143309.1"/>
    </source>
</evidence>
<evidence type="ECO:0000256" key="7">
    <source>
        <dbReference type="SAM" id="MobiDB-lite"/>
    </source>
</evidence>
<dbReference type="InterPro" id="IPR050321">
    <property type="entry name" value="Glycosyltr_2/OpgH_subfam"/>
</dbReference>
<reference evidence="11" key="1">
    <citation type="journal article" date="2019" name="Int. J. Syst. Evol. Microbiol.">
        <title>The Global Catalogue of Microorganisms (GCM) 10K type strain sequencing project: providing services to taxonomists for standard genome sequencing and annotation.</title>
        <authorList>
            <consortium name="The Broad Institute Genomics Platform"/>
            <consortium name="The Broad Institute Genome Sequencing Center for Infectious Disease"/>
            <person name="Wu L."/>
            <person name="Ma J."/>
        </authorList>
    </citation>
    <scope>NUCLEOTIDE SEQUENCE [LARGE SCALE GENOMIC DNA]</scope>
    <source>
        <strain evidence="11">KCTC 52366</strain>
    </source>
</reference>
<dbReference type="InterPro" id="IPR037257">
    <property type="entry name" value="T2SS_E_N_sf"/>
</dbReference>
<dbReference type="InterPro" id="IPR007831">
    <property type="entry name" value="T2SS_GspE_N"/>
</dbReference>
<feature type="transmembrane region" description="Helical" evidence="8">
    <location>
        <begin position="218"/>
        <end position="238"/>
    </location>
</feature>
<feature type="transmembrane region" description="Helical" evidence="8">
    <location>
        <begin position="550"/>
        <end position="577"/>
    </location>
</feature>
<dbReference type="PANTHER" id="PTHR43867:SF2">
    <property type="entry name" value="CELLULOSE SYNTHASE CATALYTIC SUBUNIT A [UDP-FORMING]"/>
    <property type="match status" value="1"/>
</dbReference>
<evidence type="ECO:0000256" key="4">
    <source>
        <dbReference type="ARBA" id="ARBA00022692"/>
    </source>
</evidence>
<feature type="region of interest" description="Disordered" evidence="7">
    <location>
        <begin position="628"/>
        <end position="668"/>
    </location>
</feature>
<feature type="transmembrane region" description="Helical" evidence="8">
    <location>
        <begin position="512"/>
        <end position="538"/>
    </location>
</feature>
<comment type="subcellular location">
    <subcellularLocation>
        <location evidence="1">Membrane</location>
        <topology evidence="1">Multi-pass membrane protein</topology>
    </subcellularLocation>
</comment>
<evidence type="ECO:0000256" key="8">
    <source>
        <dbReference type="SAM" id="Phobius"/>
    </source>
</evidence>
<dbReference type="RefSeq" id="WP_275633278.1">
    <property type="nucleotide sequence ID" value="NZ_JARGYD010000004.1"/>
</dbReference>
<feature type="region of interest" description="Disordered" evidence="7">
    <location>
        <begin position="1"/>
        <end position="28"/>
    </location>
</feature>
<keyword evidence="5 8" id="KW-1133">Transmembrane helix</keyword>
<gene>
    <name evidence="10" type="ORF">ACFOGP_11345</name>
</gene>
<dbReference type="PANTHER" id="PTHR43867">
    <property type="entry name" value="CELLULOSE SYNTHASE CATALYTIC SUBUNIT A [UDP-FORMING]"/>
    <property type="match status" value="1"/>
</dbReference>
<dbReference type="EMBL" id="JBHRTB010000010">
    <property type="protein sequence ID" value="MFC3143309.1"/>
    <property type="molecule type" value="Genomic_DNA"/>
</dbReference>
<name>A0ABV7GNY7_9RHOB</name>
<evidence type="ECO:0000313" key="11">
    <source>
        <dbReference type="Proteomes" id="UP001595632"/>
    </source>
</evidence>
<evidence type="ECO:0000256" key="6">
    <source>
        <dbReference type="ARBA" id="ARBA00023136"/>
    </source>
</evidence>
<accession>A0ABV7GNY7</accession>
<proteinExistence type="predicted"/>
<evidence type="ECO:0000256" key="2">
    <source>
        <dbReference type="ARBA" id="ARBA00022676"/>
    </source>
</evidence>
<evidence type="ECO:0000259" key="9">
    <source>
        <dbReference type="Pfam" id="PF05157"/>
    </source>
</evidence>